<feature type="domain" description="Antistasin-like" evidence="3">
    <location>
        <begin position="7"/>
        <end position="34"/>
    </location>
</feature>
<dbReference type="EMBL" id="CAJNOT010001363">
    <property type="protein sequence ID" value="CAF1188049.1"/>
    <property type="molecule type" value="Genomic_DNA"/>
</dbReference>
<gene>
    <name evidence="6" type="ORF">JXQ802_LOCUS46239</name>
    <name evidence="5" type="ORF">PYM288_LOCUS30508</name>
    <name evidence="4" type="ORF">ZHD862_LOCUS22141</name>
</gene>
<proteinExistence type="predicted"/>
<dbReference type="Proteomes" id="UP000663854">
    <property type="component" value="Unassembled WGS sequence"/>
</dbReference>
<evidence type="ECO:0000256" key="2">
    <source>
        <dbReference type="ARBA" id="ARBA00022900"/>
    </source>
</evidence>
<organism evidence="4 7">
    <name type="scientific">Rotaria sordida</name>
    <dbReference type="NCBI Taxonomy" id="392033"/>
    <lineage>
        <taxon>Eukaryota</taxon>
        <taxon>Metazoa</taxon>
        <taxon>Spiralia</taxon>
        <taxon>Gnathifera</taxon>
        <taxon>Rotifera</taxon>
        <taxon>Eurotatoria</taxon>
        <taxon>Bdelloidea</taxon>
        <taxon>Philodinida</taxon>
        <taxon>Philodinidae</taxon>
        <taxon>Rotaria</taxon>
    </lineage>
</organism>
<protein>
    <recommendedName>
        <fullName evidence="3">Antistasin-like domain-containing protein</fullName>
    </recommendedName>
</protein>
<dbReference type="AlphaFoldDB" id="A0A814V9I0"/>
<evidence type="ECO:0000256" key="1">
    <source>
        <dbReference type="ARBA" id="ARBA00022690"/>
    </source>
</evidence>
<dbReference type="Proteomes" id="UP000663864">
    <property type="component" value="Unassembled WGS sequence"/>
</dbReference>
<dbReference type="InterPro" id="IPR004094">
    <property type="entry name" value="Antistasin-like"/>
</dbReference>
<dbReference type="EMBL" id="CAJNOH010002843">
    <property type="protein sequence ID" value="CAF1312902.1"/>
    <property type="molecule type" value="Genomic_DNA"/>
</dbReference>
<name>A0A814V9I0_9BILA</name>
<dbReference type="Gene3D" id="2.10.22.10">
    <property type="entry name" value="Antistasin, domain 1"/>
    <property type="match status" value="1"/>
</dbReference>
<dbReference type="Pfam" id="PF02822">
    <property type="entry name" value="Antistasin"/>
    <property type="match status" value="1"/>
</dbReference>
<evidence type="ECO:0000313" key="7">
    <source>
        <dbReference type="Proteomes" id="UP000663864"/>
    </source>
</evidence>
<keyword evidence="2" id="KW-0722">Serine protease inhibitor</keyword>
<evidence type="ECO:0000313" key="4">
    <source>
        <dbReference type="EMBL" id="CAF1188049.1"/>
    </source>
</evidence>
<evidence type="ECO:0000259" key="3">
    <source>
        <dbReference type="PROSITE" id="PS51252"/>
    </source>
</evidence>
<keyword evidence="1" id="KW-0646">Protease inhibitor</keyword>
<evidence type="ECO:0000313" key="8">
    <source>
        <dbReference type="Proteomes" id="UP000663870"/>
    </source>
</evidence>
<reference evidence="4" key="1">
    <citation type="submission" date="2021-02" db="EMBL/GenBank/DDBJ databases">
        <authorList>
            <person name="Nowell W R."/>
        </authorList>
    </citation>
    <scope>NUCLEOTIDE SEQUENCE</scope>
</reference>
<sequence>MNCFAPCPEFTQPCNIQCPFGLKVDPSPCTTCECAEDPCLSTTCPLGTKCISEEYQPCAIKGRCGFATKCVDDPSIHVDPTPKPKNCPDYWPSMGAGLRACQGPDALCSGEEKCCQAPMHNFGPLGTATSYCVQPCEDVSNCTLSCPLGLAIDGGCRVCRCAPNPCDAMTCAADETCRLVPPPCAYFPGRPPCPMAPVCMKNNGGSIWGHIVPGRK</sequence>
<evidence type="ECO:0000313" key="6">
    <source>
        <dbReference type="EMBL" id="CAF1581171.1"/>
    </source>
</evidence>
<keyword evidence="8" id="KW-1185">Reference proteome</keyword>
<dbReference type="GO" id="GO:0004867">
    <property type="term" value="F:serine-type endopeptidase inhibitor activity"/>
    <property type="evidence" value="ECO:0007669"/>
    <property type="project" value="UniProtKB-KW"/>
</dbReference>
<dbReference type="EMBL" id="CAJNOL010004108">
    <property type="protein sequence ID" value="CAF1581171.1"/>
    <property type="molecule type" value="Genomic_DNA"/>
</dbReference>
<evidence type="ECO:0000313" key="5">
    <source>
        <dbReference type="EMBL" id="CAF1312902.1"/>
    </source>
</evidence>
<comment type="caution">
    <text evidence="4">The sequence shown here is derived from an EMBL/GenBank/DDBJ whole genome shotgun (WGS) entry which is preliminary data.</text>
</comment>
<dbReference type="Proteomes" id="UP000663870">
    <property type="component" value="Unassembled WGS sequence"/>
</dbReference>
<accession>A0A814V9I0</accession>
<dbReference type="PROSITE" id="PS51252">
    <property type="entry name" value="ANTISTASIN"/>
    <property type="match status" value="1"/>
</dbReference>